<accession>A0AAV4NMU3</accession>
<keyword evidence="2" id="KW-1185">Reference proteome</keyword>
<organism evidence="1 2">
    <name type="scientific">Caerostris extrusa</name>
    <name type="common">Bark spider</name>
    <name type="synonym">Caerostris bankana</name>
    <dbReference type="NCBI Taxonomy" id="172846"/>
    <lineage>
        <taxon>Eukaryota</taxon>
        <taxon>Metazoa</taxon>
        <taxon>Ecdysozoa</taxon>
        <taxon>Arthropoda</taxon>
        <taxon>Chelicerata</taxon>
        <taxon>Arachnida</taxon>
        <taxon>Araneae</taxon>
        <taxon>Araneomorphae</taxon>
        <taxon>Entelegynae</taxon>
        <taxon>Araneoidea</taxon>
        <taxon>Araneidae</taxon>
        <taxon>Caerostris</taxon>
    </lineage>
</organism>
<dbReference type="AlphaFoldDB" id="A0AAV4NMU3"/>
<sequence length="296" mass="33553">MSDSSIRTSIYRLTYYNSEGSRGQSTPPGRLHQIVNLNETSTHLSNLHTDFLGQISDNEHQISHAQSLREDNLIWLPNWLSNWFSSLLFTSPPLPPAATRHWLNDIEKGVGVRGVLNGQRWFYGRKNIIGERGCVGGWRCVSRGEQKRLAFQLIRLQNRLPSSLPAPPLVFENESLGEFSQIRNFGVIRIVDNGHQCTVCSDEEMIVICAQRSPRDSGLASLEYMLLLDTSNPLNGMCCMKMADIVIHQQLDIGSYAISLWITHLVAIPGKHAVEKQGVKLCYNTECSRRWCRLYK</sequence>
<evidence type="ECO:0000313" key="1">
    <source>
        <dbReference type="EMBL" id="GIX86086.1"/>
    </source>
</evidence>
<dbReference type="EMBL" id="BPLR01003563">
    <property type="protein sequence ID" value="GIX86086.1"/>
    <property type="molecule type" value="Genomic_DNA"/>
</dbReference>
<dbReference type="Proteomes" id="UP001054945">
    <property type="component" value="Unassembled WGS sequence"/>
</dbReference>
<evidence type="ECO:0000313" key="2">
    <source>
        <dbReference type="Proteomes" id="UP001054945"/>
    </source>
</evidence>
<proteinExistence type="predicted"/>
<protein>
    <submittedName>
        <fullName evidence="1">Uncharacterized protein</fullName>
    </submittedName>
</protein>
<reference evidence="1 2" key="1">
    <citation type="submission" date="2021-06" db="EMBL/GenBank/DDBJ databases">
        <title>Caerostris extrusa draft genome.</title>
        <authorList>
            <person name="Kono N."/>
            <person name="Arakawa K."/>
        </authorList>
    </citation>
    <scope>NUCLEOTIDE SEQUENCE [LARGE SCALE GENOMIC DNA]</scope>
</reference>
<name>A0AAV4NMU3_CAEEX</name>
<comment type="caution">
    <text evidence="1">The sequence shown here is derived from an EMBL/GenBank/DDBJ whole genome shotgun (WGS) entry which is preliminary data.</text>
</comment>
<gene>
    <name evidence="1" type="ORF">CEXT_751681</name>
</gene>